<dbReference type="PRINTS" id="PR00368">
    <property type="entry name" value="FADPNR"/>
</dbReference>
<name>A0LVQ7_ACIC1</name>
<organism evidence="7 8">
    <name type="scientific">Acidothermus cellulolyticus (strain ATCC 43068 / DSM 8971 / 11B)</name>
    <dbReference type="NCBI Taxonomy" id="351607"/>
    <lineage>
        <taxon>Bacteria</taxon>
        <taxon>Bacillati</taxon>
        <taxon>Actinomycetota</taxon>
        <taxon>Actinomycetes</taxon>
        <taxon>Acidothermales</taxon>
        <taxon>Acidothermaceae</taxon>
        <taxon>Acidothermus</taxon>
    </lineage>
</organism>
<dbReference type="InterPro" id="IPR041575">
    <property type="entry name" value="Rubredoxin_C"/>
</dbReference>
<evidence type="ECO:0000313" key="7">
    <source>
        <dbReference type="EMBL" id="ABK53517.1"/>
    </source>
</evidence>
<dbReference type="PANTHER" id="PTHR43429">
    <property type="entry name" value="PYRIDINE NUCLEOTIDE-DISULFIDE OXIDOREDUCTASE DOMAIN-CONTAINING"/>
    <property type="match status" value="1"/>
</dbReference>
<evidence type="ECO:0000256" key="2">
    <source>
        <dbReference type="ARBA" id="ARBA00022630"/>
    </source>
</evidence>
<dbReference type="OrthoDB" id="9768666at2"/>
<dbReference type="InParanoid" id="A0LVQ7"/>
<sequence>MTPLRIVVIGGGMAAARLAERLGGRSDVSLTILGEERHVPYNRALLIAALCQPSLLSSLALHTQRWFDSRNINLQLAVRAVSIDRRRQNVVLHNGMQVPYDALVLATGAIPVVPLISGARGCRDYRIGTIWRIRDVQRLRAMVRHARRIAVIGGGALGVEVAAALAGRCGQVTLTHDAPQLLNSLANAAVSAATAEQLRRHGVEIHLGRPVREIRRRANELTLIVSGGTAIDVDGVVLAAGARPATRLAAAAKLEVDEAGVVVTDTFASPDDPNIFAIGDCAATGSRGQALAAWRHADALAEVFGAAPGGRTYVPVATLRVRAPGVDLLAVGRWQAGASVLLDDAARRTYAHLTVEEGRLVGGILFGDTRRAGRLLHAASRPWSAVSVSSLLFESTVRMPAPRDDDLACVCRGVPVGEVRRLIRAGCAVDEICRQTGAASGCGSCRTLLQALIDEGAADAEPACHGVDAAQAHR</sequence>
<dbReference type="EMBL" id="CP000481">
    <property type="protein sequence ID" value="ABK53517.1"/>
    <property type="molecule type" value="Genomic_DNA"/>
</dbReference>
<dbReference type="Gene3D" id="3.50.50.60">
    <property type="entry name" value="FAD/NAD(P)-binding domain"/>
    <property type="match status" value="2"/>
</dbReference>
<evidence type="ECO:0000259" key="5">
    <source>
        <dbReference type="Pfam" id="PF07992"/>
    </source>
</evidence>
<dbReference type="SUPFAM" id="SSF51905">
    <property type="entry name" value="FAD/NAD(P)-binding domain"/>
    <property type="match status" value="1"/>
</dbReference>
<reference evidence="7 8" key="1">
    <citation type="journal article" date="2009" name="Genome Res.">
        <title>Complete genome of the cellulolytic thermophile Acidothermus cellulolyticus 11B provides insights into its ecophysiological and evolutionary adaptations.</title>
        <authorList>
            <person name="Barabote R.D."/>
            <person name="Xie G."/>
            <person name="Leu D.H."/>
            <person name="Normand P."/>
            <person name="Necsulea A."/>
            <person name="Daubin V."/>
            <person name="Medigue C."/>
            <person name="Adney W.S."/>
            <person name="Xu X.C."/>
            <person name="Lapidus A."/>
            <person name="Parales R.E."/>
            <person name="Detter C."/>
            <person name="Pujic P."/>
            <person name="Bruce D."/>
            <person name="Lavire C."/>
            <person name="Challacombe J.F."/>
            <person name="Brettin T.S."/>
            <person name="Berry A.M."/>
        </authorList>
    </citation>
    <scope>NUCLEOTIDE SEQUENCE [LARGE SCALE GENOMIC DNA]</scope>
    <source>
        <strain evidence="8">ATCC 43068 / DSM 8971 / 11B</strain>
    </source>
</reference>
<evidence type="ECO:0000256" key="3">
    <source>
        <dbReference type="ARBA" id="ARBA00022827"/>
    </source>
</evidence>
<dbReference type="InterPro" id="IPR007419">
    <property type="entry name" value="BFD-like_2Fe2S-bd_dom"/>
</dbReference>
<accession>A0LVQ7</accession>
<dbReference type="InterPro" id="IPR023753">
    <property type="entry name" value="FAD/NAD-binding_dom"/>
</dbReference>
<feature type="domain" description="NADH-rubredoxin oxidoreductase C-terminal" evidence="6">
    <location>
        <begin position="315"/>
        <end position="377"/>
    </location>
</feature>
<dbReference type="Gene3D" id="1.10.10.1100">
    <property type="entry name" value="BFD-like [2Fe-2S]-binding domain"/>
    <property type="match status" value="1"/>
</dbReference>
<evidence type="ECO:0000256" key="1">
    <source>
        <dbReference type="ARBA" id="ARBA00001974"/>
    </source>
</evidence>
<dbReference type="HOGENOM" id="CLU_003291_4_4_11"/>
<evidence type="ECO:0000259" key="6">
    <source>
        <dbReference type="Pfam" id="PF18267"/>
    </source>
</evidence>
<dbReference type="GO" id="GO:0016491">
    <property type="term" value="F:oxidoreductase activity"/>
    <property type="evidence" value="ECO:0007669"/>
    <property type="project" value="InterPro"/>
</dbReference>
<dbReference type="Proteomes" id="UP000008221">
    <property type="component" value="Chromosome"/>
</dbReference>
<proteinExistence type="predicted"/>
<evidence type="ECO:0000313" key="8">
    <source>
        <dbReference type="Proteomes" id="UP000008221"/>
    </source>
</evidence>
<dbReference type="Pfam" id="PF18267">
    <property type="entry name" value="Rubredoxin_C"/>
    <property type="match status" value="1"/>
</dbReference>
<dbReference type="PANTHER" id="PTHR43429:SF3">
    <property type="entry name" value="NITRITE REDUCTASE [NAD(P)H]"/>
    <property type="match status" value="1"/>
</dbReference>
<comment type="cofactor">
    <cofactor evidence="1">
        <name>FAD</name>
        <dbReference type="ChEBI" id="CHEBI:57692"/>
    </cofactor>
</comment>
<dbReference type="Pfam" id="PF04324">
    <property type="entry name" value="Fer2_BFD"/>
    <property type="match status" value="1"/>
</dbReference>
<dbReference type="Pfam" id="PF07992">
    <property type="entry name" value="Pyr_redox_2"/>
    <property type="match status" value="1"/>
</dbReference>
<dbReference type="InterPro" id="IPR016156">
    <property type="entry name" value="FAD/NAD-linked_Rdtase_dimer_sf"/>
</dbReference>
<dbReference type="STRING" id="351607.Acel_1745"/>
<dbReference type="InterPro" id="IPR041854">
    <property type="entry name" value="BFD-like_2Fe2S-bd_dom_sf"/>
</dbReference>
<dbReference type="PRINTS" id="PR00411">
    <property type="entry name" value="PNDRDTASEI"/>
</dbReference>
<dbReference type="InterPro" id="IPR050260">
    <property type="entry name" value="FAD-bd_OxRdtase"/>
</dbReference>
<dbReference type="Gene3D" id="3.30.390.30">
    <property type="match status" value="1"/>
</dbReference>
<feature type="domain" description="BFD-like [2Fe-2S]-binding" evidence="4">
    <location>
        <begin position="409"/>
        <end position="455"/>
    </location>
</feature>
<dbReference type="AlphaFoldDB" id="A0LVQ7"/>
<dbReference type="KEGG" id="ace:Acel_1745"/>
<dbReference type="eggNOG" id="COG1251">
    <property type="taxonomic scope" value="Bacteria"/>
</dbReference>
<evidence type="ECO:0000259" key="4">
    <source>
        <dbReference type="Pfam" id="PF04324"/>
    </source>
</evidence>
<keyword evidence="8" id="KW-1185">Reference proteome</keyword>
<keyword evidence="3" id="KW-0274">FAD</keyword>
<feature type="domain" description="FAD/NAD(P)-binding" evidence="5">
    <location>
        <begin position="5"/>
        <end position="297"/>
    </location>
</feature>
<keyword evidence="2" id="KW-0285">Flavoprotein</keyword>
<gene>
    <name evidence="7" type="ordered locus">Acel_1745</name>
</gene>
<dbReference type="RefSeq" id="WP_011720580.1">
    <property type="nucleotide sequence ID" value="NC_008578.1"/>
</dbReference>
<protein>
    <submittedName>
        <fullName evidence="7">FAD-dependent pyridine nucleotide-disulfide oxidoreductase</fullName>
    </submittedName>
</protein>
<dbReference type="InterPro" id="IPR036188">
    <property type="entry name" value="FAD/NAD-bd_sf"/>
</dbReference>